<proteinExistence type="predicted"/>
<name>Q47E67_DECAR</name>
<dbReference type="STRING" id="159087.Daro_2122"/>
<dbReference type="AlphaFoldDB" id="Q47E67"/>
<dbReference type="KEGG" id="dar:Daro_2122"/>
<organism evidence="1">
    <name type="scientific">Dechloromonas aromatica (strain RCB)</name>
    <dbReference type="NCBI Taxonomy" id="159087"/>
    <lineage>
        <taxon>Bacteria</taxon>
        <taxon>Pseudomonadati</taxon>
        <taxon>Pseudomonadota</taxon>
        <taxon>Betaproteobacteria</taxon>
        <taxon>Rhodocyclales</taxon>
        <taxon>Azonexaceae</taxon>
        <taxon>Dechloromonas</taxon>
    </lineage>
</organism>
<dbReference type="EMBL" id="CP000089">
    <property type="protein sequence ID" value="AAZ46864.1"/>
    <property type="molecule type" value="Genomic_DNA"/>
</dbReference>
<dbReference type="HOGENOM" id="CLU_2568163_0_0_4"/>
<reference evidence="1" key="1">
    <citation type="submission" date="2005-08" db="EMBL/GenBank/DDBJ databases">
        <title>Complete sequence of Dechloromonas aromatica RCB.</title>
        <authorList>
            <person name="Salinero K.K."/>
            <person name="Copeland A."/>
            <person name="Lucas S."/>
            <person name="Lapidus A."/>
            <person name="Barry K."/>
            <person name="Detter J.C."/>
            <person name="Glavina T."/>
            <person name="Hammon N."/>
            <person name="Israni S."/>
            <person name="Pitluck S."/>
            <person name="Di Bartolo G."/>
            <person name="Trong S."/>
            <person name="Schmutz J."/>
            <person name="Larimer F."/>
            <person name="Land M."/>
            <person name="Ivanova N."/>
            <person name="Richardson P."/>
        </authorList>
    </citation>
    <scope>NUCLEOTIDE SEQUENCE</scope>
    <source>
        <strain evidence="1">RCB</strain>
    </source>
</reference>
<accession>Q47E67</accession>
<gene>
    <name evidence="1" type="ordered locus">Daro_2122</name>
</gene>
<evidence type="ECO:0000313" key="1">
    <source>
        <dbReference type="EMBL" id="AAZ46864.1"/>
    </source>
</evidence>
<protein>
    <submittedName>
        <fullName evidence="1">Uncharacterized protein</fullName>
    </submittedName>
</protein>
<sequence>MLATVTRFRQFGIFLKQSELDAAPAIRANQPQKVWPENNNFHCPIRAASLQLEALFFASLEIHADGDRHQEVARTWMVVFA</sequence>